<keyword evidence="3" id="KW-1185">Reference proteome</keyword>
<dbReference type="AlphaFoldDB" id="A0A1T5EF86"/>
<feature type="signal peptide" evidence="1">
    <location>
        <begin position="1"/>
        <end position="22"/>
    </location>
</feature>
<accession>A0A1T5EF86</accession>
<gene>
    <name evidence="2" type="ORF">SAMN05660349_02945</name>
</gene>
<name>A0A1T5EF86_9BACT</name>
<evidence type="ECO:0000313" key="3">
    <source>
        <dbReference type="Proteomes" id="UP000190852"/>
    </source>
</evidence>
<dbReference type="Proteomes" id="UP000190852">
    <property type="component" value="Unassembled WGS sequence"/>
</dbReference>
<proteinExistence type="predicted"/>
<dbReference type="RefSeq" id="WP_079684358.1">
    <property type="nucleotide sequence ID" value="NZ_FUYQ01000026.1"/>
</dbReference>
<feature type="chain" id="PRO_5012617370" evidence="1">
    <location>
        <begin position="23"/>
        <end position="132"/>
    </location>
</feature>
<organism evidence="2 3">
    <name type="scientific">Parabacteroides chartae</name>
    <dbReference type="NCBI Taxonomy" id="1037355"/>
    <lineage>
        <taxon>Bacteria</taxon>
        <taxon>Pseudomonadati</taxon>
        <taxon>Bacteroidota</taxon>
        <taxon>Bacteroidia</taxon>
        <taxon>Bacteroidales</taxon>
        <taxon>Tannerellaceae</taxon>
        <taxon>Parabacteroides</taxon>
    </lineage>
</organism>
<sequence>MKKLFYLILLFCGIFLLNPDQFGSGNDKFAASNNEVVKEKNDYSDIQDRIMTLKSDLSTSTCLTPRTVQLTPSFLCERITRLAEKILQDVRIKEENLLRKTSEGVALTESLLVSALRSSAGYHVFALRKIII</sequence>
<keyword evidence="1" id="KW-0732">Signal</keyword>
<evidence type="ECO:0000256" key="1">
    <source>
        <dbReference type="SAM" id="SignalP"/>
    </source>
</evidence>
<dbReference type="EMBL" id="FUYQ01000026">
    <property type="protein sequence ID" value="SKB82643.1"/>
    <property type="molecule type" value="Genomic_DNA"/>
</dbReference>
<protein>
    <submittedName>
        <fullName evidence="2">Uncharacterized protein</fullName>
    </submittedName>
</protein>
<reference evidence="3" key="1">
    <citation type="submission" date="2017-02" db="EMBL/GenBank/DDBJ databases">
        <authorList>
            <person name="Varghese N."/>
            <person name="Submissions S."/>
        </authorList>
    </citation>
    <scope>NUCLEOTIDE SEQUENCE [LARGE SCALE GENOMIC DNA]</scope>
    <source>
        <strain evidence="3">DSM 24967</strain>
    </source>
</reference>
<evidence type="ECO:0000313" key="2">
    <source>
        <dbReference type="EMBL" id="SKB82643.1"/>
    </source>
</evidence>